<evidence type="ECO:0000256" key="2">
    <source>
        <dbReference type="SAM" id="MobiDB-lite"/>
    </source>
</evidence>
<dbReference type="AlphaFoldDB" id="A0AA37BMX5"/>
<sequence length="327" mass="34521">MSGPVSKVMTAEEVVASLESGMTVGIGGWGSRRKPMALVRAVCGSALKDLTIVSCGGPDVGLLCAAGKVRRVVAPFVTLDSIPLEPHFRAARQSGAVGLTEYDEGMFMFGLLAAAHRLPFLPIRAGLGSDVMRVNPGLRTVRSPYDAAGRPYGGAGRGAGKDAGEDAEENTEENTEGSAEGSAEEEGEELVAVPALTLDAALIHLERADTRGNGRYLGPDPYLDDLFAKAAARTYLSCERLVDPGGLAGPPQTLLVSRMHVAGVVEAPAGAHFTECGDHDRDEAFQRHYAASAADPEAWAAFADRFLSGDETAYRDAVRRWHEERAG</sequence>
<dbReference type="PANTHER" id="PTHR13707:SF60">
    <property type="entry name" value="ACETATE COA-TRANSFERASE SUBUNIT ALPHA"/>
    <property type="match status" value="1"/>
</dbReference>
<dbReference type="InterPro" id="IPR037171">
    <property type="entry name" value="NagB/RpiA_transferase-like"/>
</dbReference>
<reference evidence="3" key="2">
    <citation type="submission" date="2022-09" db="EMBL/GenBank/DDBJ databases">
        <authorList>
            <person name="Sun Q."/>
            <person name="Ohkuma M."/>
        </authorList>
    </citation>
    <scope>NUCLEOTIDE SEQUENCE</scope>
    <source>
        <strain evidence="3">JCM 3093</strain>
    </source>
</reference>
<dbReference type="Gene3D" id="3.40.1080.10">
    <property type="entry name" value="Glutaconate Coenzyme A-transferase"/>
    <property type="match status" value="2"/>
</dbReference>
<feature type="compositionally biased region" description="Acidic residues" evidence="2">
    <location>
        <begin position="165"/>
        <end position="175"/>
    </location>
</feature>
<dbReference type="Pfam" id="PF01144">
    <property type="entry name" value="CoA_trans"/>
    <property type="match status" value="1"/>
</dbReference>
<dbReference type="InterPro" id="IPR004165">
    <property type="entry name" value="CoA_trans_fam_I"/>
</dbReference>
<comment type="caution">
    <text evidence="3">The sequence shown here is derived from an EMBL/GenBank/DDBJ whole genome shotgun (WGS) entry which is preliminary data.</text>
</comment>
<reference evidence="3" key="1">
    <citation type="journal article" date="2014" name="Int. J. Syst. Evol. Microbiol.">
        <title>Complete genome sequence of Corynebacterium casei LMG S-19264T (=DSM 44701T), isolated from a smear-ripened cheese.</title>
        <authorList>
            <consortium name="US DOE Joint Genome Institute (JGI-PGF)"/>
            <person name="Walter F."/>
            <person name="Albersmeier A."/>
            <person name="Kalinowski J."/>
            <person name="Ruckert C."/>
        </authorList>
    </citation>
    <scope>NUCLEOTIDE SEQUENCE</scope>
    <source>
        <strain evidence="3">JCM 3093</strain>
    </source>
</reference>
<feature type="region of interest" description="Disordered" evidence="2">
    <location>
        <begin position="145"/>
        <end position="188"/>
    </location>
</feature>
<evidence type="ECO:0000313" key="4">
    <source>
        <dbReference type="Proteomes" id="UP000627984"/>
    </source>
</evidence>
<dbReference type="SUPFAM" id="SSF100950">
    <property type="entry name" value="NagB/RpiA/CoA transferase-like"/>
    <property type="match status" value="1"/>
</dbReference>
<dbReference type="PANTHER" id="PTHR13707">
    <property type="entry name" value="KETOACID-COENZYME A TRANSFERASE"/>
    <property type="match status" value="1"/>
</dbReference>
<proteinExistence type="predicted"/>
<dbReference type="GO" id="GO:0008410">
    <property type="term" value="F:CoA-transferase activity"/>
    <property type="evidence" value="ECO:0007669"/>
    <property type="project" value="InterPro"/>
</dbReference>
<dbReference type="Proteomes" id="UP000627984">
    <property type="component" value="Unassembled WGS sequence"/>
</dbReference>
<evidence type="ECO:0000313" key="3">
    <source>
        <dbReference type="EMBL" id="GGK93303.1"/>
    </source>
</evidence>
<accession>A0AA37BMX5</accession>
<protein>
    <submittedName>
        <fullName evidence="3">CoA-transferase</fullName>
    </submittedName>
</protein>
<gene>
    <name evidence="3" type="ORF">GCM10010126_60760</name>
</gene>
<name>A0AA37BMX5_9ACTN</name>
<dbReference type="SMART" id="SM00882">
    <property type="entry name" value="CoA_trans"/>
    <property type="match status" value="1"/>
</dbReference>
<dbReference type="EMBL" id="BMQD01000027">
    <property type="protein sequence ID" value="GGK93303.1"/>
    <property type="molecule type" value="Genomic_DNA"/>
</dbReference>
<keyword evidence="1" id="KW-0808">Transferase</keyword>
<organism evidence="3 4">
    <name type="scientific">Planomonospora parontospora</name>
    <dbReference type="NCBI Taxonomy" id="58119"/>
    <lineage>
        <taxon>Bacteria</taxon>
        <taxon>Bacillati</taxon>
        <taxon>Actinomycetota</taxon>
        <taxon>Actinomycetes</taxon>
        <taxon>Streptosporangiales</taxon>
        <taxon>Streptosporangiaceae</taxon>
        <taxon>Planomonospora</taxon>
    </lineage>
</organism>
<evidence type="ECO:0000256" key="1">
    <source>
        <dbReference type="ARBA" id="ARBA00022679"/>
    </source>
</evidence>